<dbReference type="EMBL" id="SMDR01000001">
    <property type="protein sequence ID" value="TNJ35851.1"/>
    <property type="molecule type" value="Genomic_DNA"/>
</dbReference>
<dbReference type="InterPro" id="IPR021247">
    <property type="entry name" value="DUF2785"/>
</dbReference>
<name>A0A5C4RYW7_9GAMM</name>
<dbReference type="Pfam" id="PF10978">
    <property type="entry name" value="DUF2785"/>
    <property type="match status" value="1"/>
</dbReference>
<dbReference type="AlphaFoldDB" id="A0A5C4RYW7"/>
<organism evidence="1 2">
    <name type="scientific">Arenimonas terrae</name>
    <dbReference type="NCBI Taxonomy" id="2546226"/>
    <lineage>
        <taxon>Bacteria</taxon>
        <taxon>Pseudomonadati</taxon>
        <taxon>Pseudomonadota</taxon>
        <taxon>Gammaproteobacteria</taxon>
        <taxon>Lysobacterales</taxon>
        <taxon>Lysobacteraceae</taxon>
        <taxon>Arenimonas</taxon>
    </lineage>
</organism>
<accession>A0A5C4RYW7</accession>
<evidence type="ECO:0000313" key="1">
    <source>
        <dbReference type="EMBL" id="TNJ35851.1"/>
    </source>
</evidence>
<sequence length="288" mass="31326">MLLSGLAPGVLAACPPQGWPRDALESLKKEHFKVEDSARRQALALGLLDCLADPDPRLRDGLAYEAYATWLRGDALTPETRRRLLSQLLVRLTPDAEGYGPPFAALVLSEVARTDRILAWMTPVQREDLVEIGSAHLASVRDYRGFDSAQGWRHGVAHGADLLMQLALNPALDRAQLDRLLAAVATQVAPPGEHFYTYGEPERLARPVLFALQRGLHDDAAWSAWLQGVVAPAPLPEWSAAFASQAGLAKRHNTRAFLLALYVGLAESGDEAMKARLPAVVAALRTLP</sequence>
<gene>
    <name evidence="1" type="ORF">E1B00_05590</name>
</gene>
<dbReference type="Proteomes" id="UP000305760">
    <property type="component" value="Unassembled WGS sequence"/>
</dbReference>
<dbReference type="OrthoDB" id="7619731at2"/>
<protein>
    <submittedName>
        <fullName evidence="1">DUF2785 domain-containing protein</fullName>
    </submittedName>
</protein>
<proteinExistence type="predicted"/>
<reference evidence="1 2" key="1">
    <citation type="submission" date="2019-03" db="EMBL/GenBank/DDBJ databases">
        <title>Arenimonas daejeonensis sp. nov., isolated from compost.</title>
        <authorList>
            <person name="Jeon C.O."/>
        </authorList>
    </citation>
    <scope>NUCLEOTIDE SEQUENCE [LARGE SCALE GENOMIC DNA]</scope>
    <source>
        <strain evidence="1 2">R29</strain>
    </source>
</reference>
<keyword evidence="2" id="KW-1185">Reference proteome</keyword>
<comment type="caution">
    <text evidence="1">The sequence shown here is derived from an EMBL/GenBank/DDBJ whole genome shotgun (WGS) entry which is preliminary data.</text>
</comment>
<evidence type="ECO:0000313" key="2">
    <source>
        <dbReference type="Proteomes" id="UP000305760"/>
    </source>
</evidence>